<dbReference type="STRING" id="1072389.K1WJ52"/>
<dbReference type="GO" id="GO:0003735">
    <property type="term" value="F:structural constituent of ribosome"/>
    <property type="evidence" value="ECO:0007669"/>
    <property type="project" value="InterPro"/>
</dbReference>
<accession>K1WJ52</accession>
<keyword evidence="2 6" id="KW-0689">Ribosomal protein</keyword>
<dbReference type="Proteomes" id="UP000006753">
    <property type="component" value="Unassembled WGS sequence"/>
</dbReference>
<evidence type="ECO:0000256" key="4">
    <source>
        <dbReference type="ARBA" id="ARBA00035264"/>
    </source>
</evidence>
<dbReference type="OrthoDB" id="21463at2759"/>
<dbReference type="PANTHER" id="PTHR13479:SF40">
    <property type="entry name" value="SMALL RIBOSOMAL SUBUNIT PROTEIN BS18M"/>
    <property type="match status" value="1"/>
</dbReference>
<organism evidence="6 7">
    <name type="scientific">Marssonina brunnea f. sp. multigermtubi (strain MB_m1)</name>
    <name type="common">Marssonina leaf spot fungus</name>
    <dbReference type="NCBI Taxonomy" id="1072389"/>
    <lineage>
        <taxon>Eukaryota</taxon>
        <taxon>Fungi</taxon>
        <taxon>Dikarya</taxon>
        <taxon>Ascomycota</taxon>
        <taxon>Pezizomycotina</taxon>
        <taxon>Leotiomycetes</taxon>
        <taxon>Helotiales</taxon>
        <taxon>Drepanopezizaceae</taxon>
        <taxon>Drepanopeziza</taxon>
    </lineage>
</organism>
<dbReference type="GO" id="GO:0070181">
    <property type="term" value="F:small ribosomal subunit rRNA binding"/>
    <property type="evidence" value="ECO:0007669"/>
    <property type="project" value="TreeGrafter"/>
</dbReference>
<dbReference type="InParanoid" id="K1WJ52"/>
<evidence type="ECO:0000256" key="2">
    <source>
        <dbReference type="ARBA" id="ARBA00022980"/>
    </source>
</evidence>
<keyword evidence="7" id="KW-1185">Reference proteome</keyword>
<gene>
    <name evidence="6" type="ORF">MBM_08865</name>
</gene>
<dbReference type="FunFam" id="4.10.640.10:FF:000013">
    <property type="entry name" value="37S ribosomal protein S18"/>
    <property type="match status" value="1"/>
</dbReference>
<name>K1WJ52_MARBU</name>
<dbReference type="GO" id="GO:0005763">
    <property type="term" value="C:mitochondrial small ribosomal subunit"/>
    <property type="evidence" value="ECO:0007669"/>
    <property type="project" value="TreeGrafter"/>
</dbReference>
<evidence type="ECO:0000256" key="1">
    <source>
        <dbReference type="ARBA" id="ARBA00005589"/>
    </source>
</evidence>
<dbReference type="KEGG" id="mbe:MBM_08865"/>
<keyword evidence="3" id="KW-0687">Ribonucleoprotein</keyword>
<dbReference type="HOGENOM" id="CLU_082177_0_1_1"/>
<reference evidence="6 7" key="1">
    <citation type="journal article" date="2012" name="BMC Genomics">
        <title>Sequencing the genome of Marssonina brunnea reveals fungus-poplar co-evolution.</title>
        <authorList>
            <person name="Zhu S."/>
            <person name="Cao Y.-Z."/>
            <person name="Jiang C."/>
            <person name="Tan B.-Y."/>
            <person name="Wang Z."/>
            <person name="Feng S."/>
            <person name="Zhang L."/>
            <person name="Su X.-H."/>
            <person name="Brejova B."/>
            <person name="Vinar T."/>
            <person name="Xu M."/>
            <person name="Wang M.-X."/>
            <person name="Zhang S.-G."/>
            <person name="Huang M.-R."/>
            <person name="Wu R."/>
            <person name="Zhou Y."/>
        </authorList>
    </citation>
    <scope>NUCLEOTIDE SEQUENCE [LARGE SCALE GENOMIC DNA]</scope>
    <source>
        <strain evidence="6 7">MB_m1</strain>
    </source>
</reference>
<dbReference type="Pfam" id="PF01084">
    <property type="entry name" value="Ribosomal_S18"/>
    <property type="match status" value="1"/>
</dbReference>
<dbReference type="eggNOG" id="KOG3162">
    <property type="taxonomic scope" value="Eukaryota"/>
</dbReference>
<sequence>MAPPRFQCLNMVRQITKKGLNVKAAFSTSHASRFGTLESHDQLPPLTPVNSTALDEPPRARGTTEDLMDLFPQRSAATPKMQQPASQITLGSGVVTADAPVGNQRVYNLIRKSKVRADERKQAMRRSSAATEDYTNHLRGQDLSKQITRRWKVGDIYAPHDLSEVEMAKWKRRGKPLYDVFDVLNLNPMEHYRNFSIMSEYMTEMGRIRHSKDTGLRPVNQRKIARAIRRTIGMGLMPSVHQHPEILYKEVQRYEQNTAFKAHDAPTGIM</sequence>
<dbReference type="PANTHER" id="PTHR13479">
    <property type="entry name" value="30S RIBOSOMAL PROTEIN S18"/>
    <property type="match status" value="1"/>
</dbReference>
<dbReference type="InterPro" id="IPR036870">
    <property type="entry name" value="Ribosomal_bS18_sf"/>
</dbReference>
<dbReference type="EMBL" id="JH921453">
    <property type="protein sequence ID" value="EKD12911.1"/>
    <property type="molecule type" value="Genomic_DNA"/>
</dbReference>
<comment type="similarity">
    <text evidence="1">Belongs to the bacterial ribosomal protein bS18 family.</text>
</comment>
<evidence type="ECO:0000256" key="5">
    <source>
        <dbReference type="SAM" id="MobiDB-lite"/>
    </source>
</evidence>
<evidence type="ECO:0000313" key="6">
    <source>
        <dbReference type="EMBL" id="EKD12911.1"/>
    </source>
</evidence>
<protein>
    <recommendedName>
        <fullName evidence="4">Small ribosomal subunit protein bS18m</fullName>
    </recommendedName>
</protein>
<feature type="region of interest" description="Disordered" evidence="5">
    <location>
        <begin position="38"/>
        <end position="63"/>
    </location>
</feature>
<proteinExistence type="inferred from homology"/>
<evidence type="ECO:0000313" key="7">
    <source>
        <dbReference type="Proteomes" id="UP000006753"/>
    </source>
</evidence>
<dbReference type="GO" id="GO:0032543">
    <property type="term" value="P:mitochondrial translation"/>
    <property type="evidence" value="ECO:0007669"/>
    <property type="project" value="TreeGrafter"/>
</dbReference>
<dbReference type="InterPro" id="IPR001648">
    <property type="entry name" value="Ribosomal_bS18"/>
</dbReference>
<evidence type="ECO:0000256" key="3">
    <source>
        <dbReference type="ARBA" id="ARBA00023274"/>
    </source>
</evidence>
<dbReference type="SUPFAM" id="SSF46911">
    <property type="entry name" value="Ribosomal protein S18"/>
    <property type="match status" value="1"/>
</dbReference>
<dbReference type="Gene3D" id="4.10.640.10">
    <property type="entry name" value="Ribosomal protein S18"/>
    <property type="match status" value="1"/>
</dbReference>
<dbReference type="AlphaFoldDB" id="K1WJ52"/>